<evidence type="ECO:0000256" key="1">
    <source>
        <dbReference type="SAM" id="MobiDB-lite"/>
    </source>
</evidence>
<accession>A0A0L9TWS7</accession>
<feature type="compositionally biased region" description="Basic and acidic residues" evidence="1">
    <location>
        <begin position="27"/>
        <end position="55"/>
    </location>
</feature>
<dbReference type="EMBL" id="CM003372">
    <property type="protein sequence ID" value="KOM35038.1"/>
    <property type="molecule type" value="Genomic_DNA"/>
</dbReference>
<evidence type="ECO:0000313" key="2">
    <source>
        <dbReference type="EMBL" id="KOM35038.1"/>
    </source>
</evidence>
<feature type="region of interest" description="Disordered" evidence="1">
    <location>
        <begin position="1"/>
        <end position="55"/>
    </location>
</feature>
<protein>
    <submittedName>
        <fullName evidence="2">Uncharacterized protein</fullName>
    </submittedName>
</protein>
<dbReference type="Gramene" id="KOM35038">
    <property type="protein sequence ID" value="KOM35038"/>
    <property type="gene ID" value="LR48_Vigan02g118800"/>
</dbReference>
<name>A0A0L9TWS7_PHAAN</name>
<gene>
    <name evidence="2" type="ORF">LR48_Vigan02g118800</name>
</gene>
<dbReference type="AlphaFoldDB" id="A0A0L9TWS7"/>
<dbReference type="Proteomes" id="UP000053144">
    <property type="component" value="Chromosome 2"/>
</dbReference>
<proteinExistence type="predicted"/>
<organism evidence="2 3">
    <name type="scientific">Phaseolus angularis</name>
    <name type="common">Azuki bean</name>
    <name type="synonym">Vigna angularis</name>
    <dbReference type="NCBI Taxonomy" id="3914"/>
    <lineage>
        <taxon>Eukaryota</taxon>
        <taxon>Viridiplantae</taxon>
        <taxon>Streptophyta</taxon>
        <taxon>Embryophyta</taxon>
        <taxon>Tracheophyta</taxon>
        <taxon>Spermatophyta</taxon>
        <taxon>Magnoliopsida</taxon>
        <taxon>eudicotyledons</taxon>
        <taxon>Gunneridae</taxon>
        <taxon>Pentapetalae</taxon>
        <taxon>rosids</taxon>
        <taxon>fabids</taxon>
        <taxon>Fabales</taxon>
        <taxon>Fabaceae</taxon>
        <taxon>Papilionoideae</taxon>
        <taxon>50 kb inversion clade</taxon>
        <taxon>NPAAA clade</taxon>
        <taxon>indigoferoid/millettioid clade</taxon>
        <taxon>Phaseoleae</taxon>
        <taxon>Vigna</taxon>
    </lineage>
</organism>
<evidence type="ECO:0000313" key="3">
    <source>
        <dbReference type="Proteomes" id="UP000053144"/>
    </source>
</evidence>
<reference evidence="3" key="1">
    <citation type="journal article" date="2015" name="Proc. Natl. Acad. Sci. U.S.A.">
        <title>Genome sequencing of adzuki bean (Vigna angularis) provides insight into high starch and low fat accumulation and domestication.</title>
        <authorList>
            <person name="Yang K."/>
            <person name="Tian Z."/>
            <person name="Chen C."/>
            <person name="Luo L."/>
            <person name="Zhao B."/>
            <person name="Wang Z."/>
            <person name="Yu L."/>
            <person name="Li Y."/>
            <person name="Sun Y."/>
            <person name="Li W."/>
            <person name="Chen Y."/>
            <person name="Li Y."/>
            <person name="Zhang Y."/>
            <person name="Ai D."/>
            <person name="Zhao J."/>
            <person name="Shang C."/>
            <person name="Ma Y."/>
            <person name="Wu B."/>
            <person name="Wang M."/>
            <person name="Gao L."/>
            <person name="Sun D."/>
            <person name="Zhang P."/>
            <person name="Guo F."/>
            <person name="Wang W."/>
            <person name="Li Y."/>
            <person name="Wang J."/>
            <person name="Varshney R.K."/>
            <person name="Wang J."/>
            <person name="Ling H.Q."/>
            <person name="Wan P."/>
        </authorList>
    </citation>
    <scope>NUCLEOTIDE SEQUENCE</scope>
    <source>
        <strain evidence="3">cv. Jingnong 6</strain>
    </source>
</reference>
<sequence length="55" mass="6574">MIETEQFGPSGGGHDRDQARYDQYQVRYDRDRAVSTKRWKDVRNQDERASEEVLK</sequence>